<dbReference type="Proteomes" id="UP000659654">
    <property type="component" value="Unassembled WGS sequence"/>
</dbReference>
<dbReference type="Proteomes" id="UP000582659">
    <property type="component" value="Unassembled WGS sequence"/>
</dbReference>
<evidence type="ECO:0000313" key="1">
    <source>
        <dbReference type="EMBL" id="CAD5219753.1"/>
    </source>
</evidence>
<sequence>MLLILASLPSVFALFSPQLEEVPKAFWQLYKHCDLQRYVPETATGAKIWSLEFVRNNETGLYAVEYGVDFENGSVETVSKQQLPKSFEAQGIWSHDMRKVGLITFKKDDMHFVWSDDPTRTIKLDSLNYGELYGFVRKDFVYAVLQVRGQPKFVRWKADLNGSIEVLGEAGEIAGFLQFIEPNGPVYYLSETECLEFGELLTMRLEKNSFSLCDTDEGMFNPSKLDTVYSMTIFAYLTRNCSNQTYSNYWSHAYAKIQFISRPIATTTVATAAATTTIPTS</sequence>
<evidence type="ECO:0000313" key="4">
    <source>
        <dbReference type="Proteomes" id="UP000659654"/>
    </source>
</evidence>
<dbReference type="EMBL" id="CAJFCV020000003">
    <property type="protein sequence ID" value="CAG9105260.1"/>
    <property type="molecule type" value="Genomic_DNA"/>
</dbReference>
<dbReference type="EMBL" id="CAJFDI010000003">
    <property type="protein sequence ID" value="CAD5219753.1"/>
    <property type="molecule type" value="Genomic_DNA"/>
</dbReference>
<keyword evidence="4" id="KW-1185">Reference proteome</keyword>
<accession>A0A1I7RUZ8</accession>
<organism evidence="3 5">
    <name type="scientific">Bursaphelenchus xylophilus</name>
    <name type="common">Pinewood nematode worm</name>
    <name type="synonym">Aphelenchoides xylophilus</name>
    <dbReference type="NCBI Taxonomy" id="6326"/>
    <lineage>
        <taxon>Eukaryota</taxon>
        <taxon>Metazoa</taxon>
        <taxon>Ecdysozoa</taxon>
        <taxon>Nematoda</taxon>
        <taxon>Chromadorea</taxon>
        <taxon>Rhabditida</taxon>
        <taxon>Tylenchina</taxon>
        <taxon>Tylenchomorpha</taxon>
        <taxon>Aphelenchoidea</taxon>
        <taxon>Aphelenchoididae</taxon>
        <taxon>Bursaphelenchus</taxon>
    </lineage>
</organism>
<protein>
    <submittedName>
        <fullName evidence="1">(pine wood nematode) hypothetical protein</fullName>
    </submittedName>
</protein>
<dbReference type="Proteomes" id="UP000095284">
    <property type="component" value="Unplaced"/>
</dbReference>
<evidence type="ECO:0000313" key="2">
    <source>
        <dbReference type="EMBL" id="CAG9105260.1"/>
    </source>
</evidence>
<proteinExistence type="predicted"/>
<reference evidence="2" key="2">
    <citation type="submission" date="2020-08" db="EMBL/GenBank/DDBJ databases">
        <authorList>
            <person name="Kikuchi T."/>
        </authorList>
    </citation>
    <scope>NUCLEOTIDE SEQUENCE</scope>
    <source>
        <strain evidence="1">Ka4C1</strain>
    </source>
</reference>
<name>A0A1I7RUZ8_BURXY</name>
<reference evidence="5" key="1">
    <citation type="submission" date="2016-11" db="UniProtKB">
        <authorList>
            <consortium name="WormBaseParasite"/>
        </authorList>
    </citation>
    <scope>IDENTIFICATION</scope>
</reference>
<gene>
    <name evidence="1" type="ORF">BXYJ_LOCUS5836</name>
</gene>
<evidence type="ECO:0000313" key="3">
    <source>
        <dbReference type="Proteomes" id="UP000095284"/>
    </source>
</evidence>
<evidence type="ECO:0000313" key="5">
    <source>
        <dbReference type="WBParaSite" id="BXY_0455900.1"/>
    </source>
</evidence>
<dbReference type="WBParaSite" id="BXY_0455900.1">
    <property type="protein sequence ID" value="BXY_0455900.1"/>
    <property type="gene ID" value="BXY_0455900"/>
</dbReference>
<dbReference type="AlphaFoldDB" id="A0A1I7RUZ8"/>